<organism evidence="2 3">
    <name type="scientific">Naasia lichenicola</name>
    <dbReference type="NCBI Taxonomy" id="2565933"/>
    <lineage>
        <taxon>Bacteria</taxon>
        <taxon>Bacillati</taxon>
        <taxon>Actinomycetota</taxon>
        <taxon>Actinomycetes</taxon>
        <taxon>Micrococcales</taxon>
        <taxon>Microbacteriaceae</taxon>
        <taxon>Naasia</taxon>
    </lineage>
</organism>
<dbReference type="AlphaFoldDB" id="A0A4V3WTQ4"/>
<feature type="transmembrane region" description="Helical" evidence="1">
    <location>
        <begin position="41"/>
        <end position="59"/>
    </location>
</feature>
<reference evidence="2 3" key="1">
    <citation type="submission" date="2019-04" db="EMBL/GenBank/DDBJ databases">
        <authorList>
            <person name="Jiang L."/>
        </authorList>
    </citation>
    <scope>NUCLEOTIDE SEQUENCE [LARGE SCALE GENOMIC DNA]</scope>
    <source>
        <strain evidence="2 3">YIM 131853</strain>
    </source>
</reference>
<evidence type="ECO:0000313" key="2">
    <source>
        <dbReference type="EMBL" id="THG32887.1"/>
    </source>
</evidence>
<proteinExistence type="predicted"/>
<keyword evidence="3" id="KW-1185">Reference proteome</keyword>
<dbReference type="SUPFAM" id="SSF81324">
    <property type="entry name" value="Voltage-gated potassium channels"/>
    <property type="match status" value="1"/>
</dbReference>
<gene>
    <name evidence="2" type="ORF">E6C64_00465</name>
</gene>
<dbReference type="OrthoDB" id="5402524at2"/>
<keyword evidence="1" id="KW-0812">Transmembrane</keyword>
<dbReference type="Proteomes" id="UP000309133">
    <property type="component" value="Unassembled WGS sequence"/>
</dbReference>
<dbReference type="EMBL" id="SSSM01000001">
    <property type="protein sequence ID" value="THG32887.1"/>
    <property type="molecule type" value="Genomic_DNA"/>
</dbReference>
<sequence length="230" mass="25121">MAQHPSRSVETEHRWPAVIAILVALGLYALLPGSFFPELRYVVVAVGLILLVPIVVLNPRRLNRETRWSRMISIALGLLLLAANSVALVVLLSRLLAGGDTDSVSILIAGFQVWLTNVIAFALIYWELDRGGPVARRMDARAGLPLADFMFPQDQNGDAIVEVAKGSSAKSDWMPGYVDYLYFSLSNSIAFSPTDVMPLTHRAKLLMAVHALTSFVTLALVIARAVNILN</sequence>
<evidence type="ECO:0000256" key="1">
    <source>
        <dbReference type="SAM" id="Phobius"/>
    </source>
</evidence>
<dbReference type="RefSeq" id="WP_136425668.1">
    <property type="nucleotide sequence ID" value="NZ_SSSM01000001.1"/>
</dbReference>
<feature type="transmembrane region" description="Helical" evidence="1">
    <location>
        <begin position="104"/>
        <end position="128"/>
    </location>
</feature>
<comment type="caution">
    <text evidence="2">The sequence shown here is derived from an EMBL/GenBank/DDBJ whole genome shotgun (WGS) entry which is preliminary data.</text>
</comment>
<evidence type="ECO:0000313" key="3">
    <source>
        <dbReference type="Proteomes" id="UP000309133"/>
    </source>
</evidence>
<feature type="transmembrane region" description="Helical" evidence="1">
    <location>
        <begin position="15"/>
        <end position="35"/>
    </location>
</feature>
<keyword evidence="1" id="KW-0472">Membrane</keyword>
<keyword evidence="1" id="KW-1133">Transmembrane helix</keyword>
<accession>A0A4V3WTQ4</accession>
<protein>
    <submittedName>
        <fullName evidence="2">DUF1345 domain-containing protein</fullName>
    </submittedName>
</protein>
<feature type="transmembrane region" description="Helical" evidence="1">
    <location>
        <begin position="71"/>
        <end position="92"/>
    </location>
</feature>
<feature type="transmembrane region" description="Helical" evidence="1">
    <location>
        <begin position="205"/>
        <end position="226"/>
    </location>
</feature>
<name>A0A4V3WTQ4_9MICO</name>